<proteinExistence type="predicted"/>
<name>A0ACC0I7S3_9ERIC</name>
<organism evidence="1 2">
    <name type="scientific">Camellia lanceoleosa</name>
    <dbReference type="NCBI Taxonomy" id="1840588"/>
    <lineage>
        <taxon>Eukaryota</taxon>
        <taxon>Viridiplantae</taxon>
        <taxon>Streptophyta</taxon>
        <taxon>Embryophyta</taxon>
        <taxon>Tracheophyta</taxon>
        <taxon>Spermatophyta</taxon>
        <taxon>Magnoliopsida</taxon>
        <taxon>eudicotyledons</taxon>
        <taxon>Gunneridae</taxon>
        <taxon>Pentapetalae</taxon>
        <taxon>asterids</taxon>
        <taxon>Ericales</taxon>
        <taxon>Theaceae</taxon>
        <taxon>Camellia</taxon>
    </lineage>
</organism>
<comment type="caution">
    <text evidence="1">The sequence shown here is derived from an EMBL/GenBank/DDBJ whole genome shotgun (WGS) entry which is preliminary data.</text>
</comment>
<keyword evidence="2" id="KW-1185">Reference proteome</keyword>
<sequence length="456" mass="50532">MVVLKNSYTIRPAEPTPSSGICISDCDQDKQITHIPLIYFYGSLPGLSFASIIETLKISLSKALVCFYPLAGRLYWTTGSSGRVALNCNSMGARLYEAESDAKIEDFGDFCPTPKLRSLVPSVDYSDPFHELPLLLVQLTKFSCGGISLGLATSHIMIDGTSFSHFMSTWAKIARGEPLDVLPFLDRTLLLARDPPAPPQFNHETFNPPPLLIGGGSDNEEERSKETTVAMLHLSKIQVEKLKHLANNVSRATNVQPYSRYEAVAGHIWRCTCKAREHKHNQITKLYLPVNFRNRMLPPLPQGYFGNAILRIAASSQSGELMTRPLGHASSKIREAVEMVTDDYVRSAIDLVKIQPDLTRFRSNHTVGSTEGPFYGNPNLVVTSWIGLPLKNVDFGWGKEIYMGPAVVAFDGKCYIFSGRDGDGSLTIAIRLQVAHLDALKEIFYKDISDWSCSKL</sequence>
<dbReference type="Proteomes" id="UP001060215">
    <property type="component" value="Chromosome 6"/>
</dbReference>
<evidence type="ECO:0000313" key="1">
    <source>
        <dbReference type="EMBL" id="KAI8020964.1"/>
    </source>
</evidence>
<dbReference type="EMBL" id="CM045763">
    <property type="protein sequence ID" value="KAI8020964.1"/>
    <property type="molecule type" value="Genomic_DNA"/>
</dbReference>
<gene>
    <name evidence="1" type="ORF">LOK49_LG03G03531</name>
</gene>
<keyword evidence="1" id="KW-0808">Transferase</keyword>
<evidence type="ECO:0000313" key="2">
    <source>
        <dbReference type="Proteomes" id="UP001060215"/>
    </source>
</evidence>
<reference evidence="1 2" key="1">
    <citation type="journal article" date="2022" name="Plant J.">
        <title>Chromosome-level genome of Camellia lanceoleosa provides a valuable resource for understanding genome evolution and self-incompatibility.</title>
        <authorList>
            <person name="Gong W."/>
            <person name="Xiao S."/>
            <person name="Wang L."/>
            <person name="Liao Z."/>
            <person name="Chang Y."/>
            <person name="Mo W."/>
            <person name="Hu G."/>
            <person name="Li W."/>
            <person name="Zhao G."/>
            <person name="Zhu H."/>
            <person name="Hu X."/>
            <person name="Ji K."/>
            <person name="Xiang X."/>
            <person name="Song Q."/>
            <person name="Yuan D."/>
            <person name="Jin S."/>
            <person name="Zhang L."/>
        </authorList>
    </citation>
    <scope>NUCLEOTIDE SEQUENCE [LARGE SCALE GENOMIC DNA]</scope>
    <source>
        <strain evidence="1">SQ_2022a</strain>
    </source>
</reference>
<protein>
    <submittedName>
        <fullName evidence="1">Spermidine hydroxycinnamoyl transferase</fullName>
    </submittedName>
</protein>
<accession>A0ACC0I7S3</accession>